<keyword evidence="9" id="KW-1185">Reference proteome</keyword>
<dbReference type="PROSITE" id="PS51000">
    <property type="entry name" value="HTH_DEOR_2"/>
    <property type="match status" value="1"/>
</dbReference>
<keyword evidence="4" id="KW-0238">DNA-binding</keyword>
<comment type="function">
    <text evidence="6">Repressor of the lactose catabolism operon. Galactose-6-phosphate is the inducer.</text>
</comment>
<organism evidence="8 9">
    <name type="scientific">Bailinhaonella thermotolerans</name>
    <dbReference type="NCBI Taxonomy" id="1070861"/>
    <lineage>
        <taxon>Bacteria</taxon>
        <taxon>Bacillati</taxon>
        <taxon>Actinomycetota</taxon>
        <taxon>Actinomycetes</taxon>
        <taxon>Streptosporangiales</taxon>
        <taxon>Streptosporangiaceae</taxon>
        <taxon>Bailinhaonella</taxon>
    </lineage>
</organism>
<dbReference type="Gene3D" id="1.10.10.10">
    <property type="entry name" value="Winged helix-like DNA-binding domain superfamily/Winged helix DNA-binding domain"/>
    <property type="match status" value="1"/>
</dbReference>
<dbReference type="InterPro" id="IPR018356">
    <property type="entry name" value="Tscrpt_reg_HTH_DeoR_CS"/>
</dbReference>
<keyword evidence="5" id="KW-0804">Transcription</keyword>
<dbReference type="EMBL" id="QZEY01000019">
    <property type="protein sequence ID" value="RJL23176.1"/>
    <property type="molecule type" value="Genomic_DNA"/>
</dbReference>
<evidence type="ECO:0000313" key="8">
    <source>
        <dbReference type="EMBL" id="RJL23176.1"/>
    </source>
</evidence>
<name>A0A3A4A338_9ACTN</name>
<feature type="domain" description="HTH deoR-type" evidence="7">
    <location>
        <begin position="3"/>
        <end position="58"/>
    </location>
</feature>
<keyword evidence="2" id="KW-0678">Repressor</keyword>
<dbReference type="GO" id="GO:0003677">
    <property type="term" value="F:DNA binding"/>
    <property type="evidence" value="ECO:0007669"/>
    <property type="project" value="UniProtKB-KW"/>
</dbReference>
<evidence type="ECO:0000256" key="2">
    <source>
        <dbReference type="ARBA" id="ARBA00022491"/>
    </source>
</evidence>
<evidence type="ECO:0000256" key="6">
    <source>
        <dbReference type="ARBA" id="ARBA00024937"/>
    </source>
</evidence>
<dbReference type="AlphaFoldDB" id="A0A3A4A338"/>
<accession>A0A3A4A338</accession>
<dbReference type="RefSeq" id="WP_119930488.1">
    <property type="nucleotide sequence ID" value="NZ_QZEY01000019.1"/>
</dbReference>
<dbReference type="InterPro" id="IPR050313">
    <property type="entry name" value="Carb_Metab_HTH_regulators"/>
</dbReference>
<evidence type="ECO:0000256" key="3">
    <source>
        <dbReference type="ARBA" id="ARBA00023015"/>
    </source>
</evidence>
<gene>
    <name evidence="8" type="ORF">D5H75_32875</name>
</gene>
<evidence type="ECO:0000256" key="5">
    <source>
        <dbReference type="ARBA" id="ARBA00023163"/>
    </source>
</evidence>
<evidence type="ECO:0000256" key="4">
    <source>
        <dbReference type="ARBA" id="ARBA00023125"/>
    </source>
</evidence>
<evidence type="ECO:0000256" key="1">
    <source>
        <dbReference type="ARBA" id="ARBA00021390"/>
    </source>
</evidence>
<dbReference type="OrthoDB" id="7688673at2"/>
<dbReference type="PROSITE" id="PS00894">
    <property type="entry name" value="HTH_DEOR_1"/>
    <property type="match status" value="1"/>
</dbReference>
<protein>
    <recommendedName>
        <fullName evidence="1">Lactose phosphotransferase system repressor</fullName>
    </recommendedName>
</protein>
<keyword evidence="3" id="KW-0805">Transcription regulation</keyword>
<dbReference type="InterPro" id="IPR036390">
    <property type="entry name" value="WH_DNA-bd_sf"/>
</dbReference>
<dbReference type="SUPFAM" id="SSF46785">
    <property type="entry name" value="Winged helix' DNA-binding domain"/>
    <property type="match status" value="1"/>
</dbReference>
<dbReference type="SMART" id="SM01134">
    <property type="entry name" value="DeoRC"/>
    <property type="match status" value="1"/>
</dbReference>
<dbReference type="InterPro" id="IPR014036">
    <property type="entry name" value="DeoR-like_C"/>
</dbReference>
<sequence length="252" mass="26551">MRAEERHNVILHLLNSHGQVTIADLSVRFAVSEMTVRRDLDQLAAKGALRRTHGGAARVSSGGVEPPFAVRAHLNAEAKRRIGRAVAGLLVDGQTVLLDGGSTAVAVADALVGRDLTICTPSLHVAEVLADSRPTRVMVTGGVIRPGERALYGPATLRTLADHRFDAYVMTASGLDLSAGCTEWNTDDAATKRTGLEVSSTVIAACDSSKAGQVAFARICGLDDLDVLVTDDGLSPDHQAALRGHRLDLHLA</sequence>
<dbReference type="InterPro" id="IPR036388">
    <property type="entry name" value="WH-like_DNA-bd_sf"/>
</dbReference>
<dbReference type="GO" id="GO:0003700">
    <property type="term" value="F:DNA-binding transcription factor activity"/>
    <property type="evidence" value="ECO:0007669"/>
    <property type="project" value="InterPro"/>
</dbReference>
<dbReference type="Proteomes" id="UP000265768">
    <property type="component" value="Unassembled WGS sequence"/>
</dbReference>
<dbReference type="SMART" id="SM00420">
    <property type="entry name" value="HTH_DEOR"/>
    <property type="match status" value="1"/>
</dbReference>
<dbReference type="SUPFAM" id="SSF100950">
    <property type="entry name" value="NagB/RpiA/CoA transferase-like"/>
    <property type="match status" value="1"/>
</dbReference>
<dbReference type="PRINTS" id="PR00037">
    <property type="entry name" value="HTHLACR"/>
</dbReference>
<dbReference type="InterPro" id="IPR001034">
    <property type="entry name" value="DeoR_HTH"/>
</dbReference>
<dbReference type="Pfam" id="PF00455">
    <property type="entry name" value="DeoRC"/>
    <property type="match status" value="1"/>
</dbReference>
<dbReference type="InterPro" id="IPR037171">
    <property type="entry name" value="NagB/RpiA_transferase-like"/>
</dbReference>
<comment type="caution">
    <text evidence="8">The sequence shown here is derived from an EMBL/GenBank/DDBJ whole genome shotgun (WGS) entry which is preliminary data.</text>
</comment>
<evidence type="ECO:0000313" key="9">
    <source>
        <dbReference type="Proteomes" id="UP000265768"/>
    </source>
</evidence>
<dbReference type="Pfam" id="PF08220">
    <property type="entry name" value="HTH_DeoR"/>
    <property type="match status" value="1"/>
</dbReference>
<dbReference type="PANTHER" id="PTHR30363:SF4">
    <property type="entry name" value="GLYCEROL-3-PHOSPHATE REGULON REPRESSOR"/>
    <property type="match status" value="1"/>
</dbReference>
<dbReference type="PANTHER" id="PTHR30363">
    <property type="entry name" value="HTH-TYPE TRANSCRIPTIONAL REGULATOR SRLR-RELATED"/>
    <property type="match status" value="1"/>
</dbReference>
<evidence type="ECO:0000259" key="7">
    <source>
        <dbReference type="PROSITE" id="PS51000"/>
    </source>
</evidence>
<proteinExistence type="predicted"/>
<reference evidence="8 9" key="1">
    <citation type="submission" date="2018-09" db="EMBL/GenBank/DDBJ databases">
        <title>YIM 75507 draft genome.</title>
        <authorList>
            <person name="Tang S."/>
            <person name="Feng Y."/>
        </authorList>
    </citation>
    <scope>NUCLEOTIDE SEQUENCE [LARGE SCALE GENOMIC DNA]</scope>
    <source>
        <strain evidence="8 9">YIM 75507</strain>
    </source>
</reference>
<dbReference type="Gene3D" id="3.40.50.1360">
    <property type="match status" value="1"/>
</dbReference>